<reference evidence="2" key="1">
    <citation type="submission" date="2021-10" db="EMBL/GenBank/DDBJ databases">
        <title>Novel species in genus Arthrobacter.</title>
        <authorList>
            <person name="Liu Y."/>
        </authorList>
    </citation>
    <scope>NUCLEOTIDE SEQUENCE</scope>
    <source>
        <strain evidence="2">Zg-Y809</strain>
    </source>
</reference>
<dbReference type="Proteomes" id="UP001139264">
    <property type="component" value="Unassembled WGS sequence"/>
</dbReference>
<sequence length="194" mass="19824">MSVVAGAAEAGEFCAEDCADADVSAIDDEAGAAHPAKEYDQQLPDESEHSQPHASAMAALTGASAAPTQATPQAGTETEAVAPLSDDVLSVNVTCHEDKHYQWNVNYNAGAPETTYAVYADYRYETGGGFDGGGGSFSDPLASTTAAHYAGVLTTGIYGIGSSGTSTGHAGPNGTRVYVTVTVNGYTQEGWDDC</sequence>
<dbReference type="AlphaFoldDB" id="A0A9X1M489"/>
<dbReference type="RefSeq" id="WP_227909314.1">
    <property type="nucleotide sequence ID" value="NZ_CP095461.1"/>
</dbReference>
<comment type="caution">
    <text evidence="2">The sequence shown here is derived from an EMBL/GenBank/DDBJ whole genome shotgun (WGS) entry which is preliminary data.</text>
</comment>
<evidence type="ECO:0000313" key="2">
    <source>
        <dbReference type="EMBL" id="MCC3271104.1"/>
    </source>
</evidence>
<gene>
    <name evidence="2" type="ORF">LJ751_17405</name>
</gene>
<dbReference type="EMBL" id="JAJFZP010000021">
    <property type="protein sequence ID" value="MCC3271104.1"/>
    <property type="molecule type" value="Genomic_DNA"/>
</dbReference>
<feature type="compositionally biased region" description="Basic and acidic residues" evidence="1">
    <location>
        <begin position="35"/>
        <end position="51"/>
    </location>
</feature>
<accession>A0A9X1M489</accession>
<feature type="region of interest" description="Disordered" evidence="1">
    <location>
        <begin position="27"/>
        <end position="56"/>
    </location>
</feature>
<protein>
    <submittedName>
        <fullName evidence="2">Uncharacterized protein</fullName>
    </submittedName>
</protein>
<evidence type="ECO:0000313" key="3">
    <source>
        <dbReference type="Proteomes" id="UP001139264"/>
    </source>
</evidence>
<organism evidence="2 3">
    <name type="scientific">Arthrobacter gengyunqii</name>
    <dbReference type="NCBI Taxonomy" id="2886940"/>
    <lineage>
        <taxon>Bacteria</taxon>
        <taxon>Bacillati</taxon>
        <taxon>Actinomycetota</taxon>
        <taxon>Actinomycetes</taxon>
        <taxon>Micrococcales</taxon>
        <taxon>Micrococcaceae</taxon>
        <taxon>Arthrobacter</taxon>
    </lineage>
</organism>
<name>A0A9X1M489_9MICC</name>
<evidence type="ECO:0000256" key="1">
    <source>
        <dbReference type="SAM" id="MobiDB-lite"/>
    </source>
</evidence>
<proteinExistence type="predicted"/>